<dbReference type="CDD" id="cd05233">
    <property type="entry name" value="SDR_c"/>
    <property type="match status" value="1"/>
</dbReference>
<dbReference type="VEuPathDB" id="FungiDB:VP01_552g3"/>
<dbReference type="AlphaFoldDB" id="A0A0L6UJA2"/>
<dbReference type="PRINTS" id="PR00081">
    <property type="entry name" value="GDHRDH"/>
</dbReference>
<dbReference type="OrthoDB" id="3819888at2759"/>
<dbReference type="InterPro" id="IPR002347">
    <property type="entry name" value="SDR_fam"/>
</dbReference>
<comment type="caution">
    <text evidence="2">The sequence shown here is derived from an EMBL/GenBank/DDBJ whole genome shotgun (WGS) entry which is preliminary data.</text>
</comment>
<dbReference type="InterPro" id="IPR036291">
    <property type="entry name" value="NAD(P)-bd_dom_sf"/>
</dbReference>
<evidence type="ECO:0000256" key="1">
    <source>
        <dbReference type="ARBA" id="ARBA00022857"/>
    </source>
</evidence>
<reference evidence="2 3" key="1">
    <citation type="submission" date="2015-08" db="EMBL/GenBank/DDBJ databases">
        <title>Next Generation Sequencing and Analysis of the Genome of Puccinia sorghi L Schw, the Causal Agent of Maize Common Rust.</title>
        <authorList>
            <person name="Rochi L."/>
            <person name="Burguener G."/>
            <person name="Darino M."/>
            <person name="Turjanski A."/>
            <person name="Kreff E."/>
            <person name="Dieguez M.J."/>
            <person name="Sacco F."/>
        </authorList>
    </citation>
    <scope>NUCLEOTIDE SEQUENCE [LARGE SCALE GENOMIC DNA]</scope>
    <source>
        <strain evidence="2 3">RO10H11247</strain>
    </source>
</reference>
<organism evidence="2 3">
    <name type="scientific">Puccinia sorghi</name>
    <dbReference type="NCBI Taxonomy" id="27349"/>
    <lineage>
        <taxon>Eukaryota</taxon>
        <taxon>Fungi</taxon>
        <taxon>Dikarya</taxon>
        <taxon>Basidiomycota</taxon>
        <taxon>Pucciniomycotina</taxon>
        <taxon>Pucciniomycetes</taxon>
        <taxon>Pucciniales</taxon>
        <taxon>Pucciniaceae</taxon>
        <taxon>Puccinia</taxon>
    </lineage>
</organism>
<dbReference type="SUPFAM" id="SSF51735">
    <property type="entry name" value="NAD(P)-binding Rossmann-fold domains"/>
    <property type="match status" value="1"/>
</dbReference>
<keyword evidence="3" id="KW-1185">Reference proteome</keyword>
<dbReference type="PROSITE" id="PS00061">
    <property type="entry name" value="ADH_SHORT"/>
    <property type="match status" value="1"/>
</dbReference>
<protein>
    <submittedName>
        <fullName evidence="2">Uncharacterized protein</fullName>
    </submittedName>
</protein>
<keyword evidence="1" id="KW-0521">NADP</keyword>
<dbReference type="Pfam" id="PF13561">
    <property type="entry name" value="adh_short_C2"/>
    <property type="match status" value="1"/>
</dbReference>
<evidence type="ECO:0000313" key="2">
    <source>
        <dbReference type="EMBL" id="KNZ48624.1"/>
    </source>
</evidence>
<sequence length="156" mass="17518">MIIRYSQAQSANACFGRQAMVGILYSMSKAAITHLTKILATHLSSTNIRVNAIAPGLCESLPIYSPFMKAKKRGGIAKIFLCLRKQTSILPFSSQCIDQLFYQNKVSGRFVFAFVSIVQPIIRKYLFQNNTMKKNTKSVKKSRPGKSRATHDLRIL</sequence>
<evidence type="ECO:0000313" key="3">
    <source>
        <dbReference type="Proteomes" id="UP000037035"/>
    </source>
</evidence>
<dbReference type="STRING" id="27349.A0A0L6UJA2"/>
<gene>
    <name evidence="2" type="ORF">VP01_552g3</name>
</gene>
<dbReference type="Gene3D" id="3.40.50.720">
    <property type="entry name" value="NAD(P)-binding Rossmann-like Domain"/>
    <property type="match status" value="1"/>
</dbReference>
<dbReference type="EMBL" id="LAVV01010752">
    <property type="protein sequence ID" value="KNZ48624.1"/>
    <property type="molecule type" value="Genomic_DNA"/>
</dbReference>
<dbReference type="Proteomes" id="UP000037035">
    <property type="component" value="Unassembled WGS sequence"/>
</dbReference>
<accession>A0A0L6UJA2</accession>
<dbReference type="InterPro" id="IPR020904">
    <property type="entry name" value="Sc_DH/Rdtase_CS"/>
</dbReference>
<proteinExistence type="predicted"/>
<name>A0A0L6UJA2_9BASI</name>